<protein>
    <submittedName>
        <fullName evidence="9">40S ribosomal S4</fullName>
    </submittedName>
</protein>
<dbReference type="STRING" id="2282107.A0A286UKY3"/>
<evidence type="ECO:0000259" key="6">
    <source>
        <dbReference type="Pfam" id="PF00467"/>
    </source>
</evidence>
<dbReference type="InterPro" id="IPR041982">
    <property type="entry name" value="Ribosomal_eS4_KOW"/>
</dbReference>
<dbReference type="PANTHER" id="PTHR11581">
    <property type="entry name" value="30S/40S RIBOSOMAL PROTEIN S4"/>
    <property type="match status" value="1"/>
</dbReference>
<evidence type="ECO:0000256" key="1">
    <source>
        <dbReference type="ARBA" id="ARBA00007500"/>
    </source>
</evidence>
<evidence type="ECO:0000256" key="3">
    <source>
        <dbReference type="ARBA" id="ARBA00022884"/>
    </source>
</evidence>
<dbReference type="EMBL" id="NBII01000004">
    <property type="protein sequence ID" value="PAV20232.1"/>
    <property type="molecule type" value="Genomic_DNA"/>
</dbReference>
<dbReference type="AlphaFoldDB" id="A0A286UKY3"/>
<dbReference type="OrthoDB" id="1109245at2759"/>
<proteinExistence type="inferred from homology"/>
<evidence type="ECO:0000256" key="2">
    <source>
        <dbReference type="ARBA" id="ARBA00022730"/>
    </source>
</evidence>
<evidence type="ECO:0000259" key="7">
    <source>
        <dbReference type="Pfam" id="PF00900"/>
    </source>
</evidence>
<dbReference type="Proteomes" id="UP000217199">
    <property type="component" value="Unassembled WGS sequence"/>
</dbReference>
<dbReference type="InterPro" id="IPR013845">
    <property type="entry name" value="Ribosomal_eS4_central_region"/>
</dbReference>
<dbReference type="InterPro" id="IPR014722">
    <property type="entry name" value="Rib_uL2_dom2"/>
</dbReference>
<comment type="similarity">
    <text evidence="1">Belongs to the eukaryotic ribosomal protein eS4 family.</text>
</comment>
<evidence type="ECO:0000313" key="10">
    <source>
        <dbReference type="Proteomes" id="UP000217199"/>
    </source>
</evidence>
<comment type="caution">
    <text evidence="9">The sequence shown here is derived from an EMBL/GenBank/DDBJ whole genome shotgun (WGS) entry which is preliminary data.</text>
</comment>
<feature type="domain" description="Small ribosomal subunit protein eS4 C-terminal" evidence="8">
    <location>
        <begin position="305"/>
        <end position="351"/>
    </location>
</feature>
<keyword evidence="4" id="KW-0689">Ribosomal protein</keyword>
<dbReference type="PANTHER" id="PTHR11581:SF0">
    <property type="entry name" value="SMALL RIBOSOMAL SUBUNIT PROTEIN ES4"/>
    <property type="match status" value="1"/>
</dbReference>
<evidence type="ECO:0000259" key="8">
    <source>
        <dbReference type="Pfam" id="PF16121"/>
    </source>
</evidence>
<name>A0A286UKY3_9AGAM</name>
<reference evidence="9 10" key="1">
    <citation type="journal article" date="2017" name="Mol. Ecol.">
        <title>Comparative and population genomic landscape of Phellinus noxius: A hypervariable fungus causing root rot in trees.</title>
        <authorList>
            <person name="Chung C.L."/>
            <person name="Lee T.J."/>
            <person name="Akiba M."/>
            <person name="Lee H.H."/>
            <person name="Kuo T.H."/>
            <person name="Liu D."/>
            <person name="Ke H.M."/>
            <person name="Yokoi T."/>
            <person name="Roa M.B."/>
            <person name="Lu M.J."/>
            <person name="Chang Y.Y."/>
            <person name="Ann P.J."/>
            <person name="Tsai J.N."/>
            <person name="Chen C.Y."/>
            <person name="Tzean S.S."/>
            <person name="Ota Y."/>
            <person name="Hattori T."/>
            <person name="Sahashi N."/>
            <person name="Liou R.F."/>
            <person name="Kikuchi T."/>
            <person name="Tsai I.J."/>
        </authorList>
    </citation>
    <scope>NUCLEOTIDE SEQUENCE [LARGE SCALE GENOMIC DNA]</scope>
    <source>
        <strain evidence="9 10">FFPRI411160</strain>
    </source>
</reference>
<dbReference type="Pfam" id="PF16121">
    <property type="entry name" value="40S_S4_C"/>
    <property type="match status" value="1"/>
</dbReference>
<organism evidence="9 10">
    <name type="scientific">Pyrrhoderma noxium</name>
    <dbReference type="NCBI Taxonomy" id="2282107"/>
    <lineage>
        <taxon>Eukaryota</taxon>
        <taxon>Fungi</taxon>
        <taxon>Dikarya</taxon>
        <taxon>Basidiomycota</taxon>
        <taxon>Agaricomycotina</taxon>
        <taxon>Agaricomycetes</taxon>
        <taxon>Hymenochaetales</taxon>
        <taxon>Hymenochaetaceae</taxon>
        <taxon>Pyrrhoderma</taxon>
    </lineage>
</organism>
<feature type="domain" description="Small ribosomal subunit protein eS4 central region" evidence="7">
    <location>
        <begin position="220"/>
        <end position="262"/>
    </location>
</feature>
<dbReference type="InterPro" id="IPR005824">
    <property type="entry name" value="KOW"/>
</dbReference>
<dbReference type="Gene3D" id="2.30.30.30">
    <property type="match status" value="1"/>
</dbReference>
<accession>A0A286UKY3</accession>
<gene>
    <name evidence="9" type="ORF">PNOK_0516600</name>
</gene>
<keyword evidence="3" id="KW-0694">RNA-binding</keyword>
<dbReference type="InterPro" id="IPR038237">
    <property type="entry name" value="Ribosomal_eS4_central_sf"/>
</dbReference>
<dbReference type="FunFam" id="2.40.50.740:FF:000001">
    <property type="entry name" value="40S ribosomal protein S4"/>
    <property type="match status" value="1"/>
</dbReference>
<dbReference type="CDD" id="cd06087">
    <property type="entry name" value="KOW_RPS4"/>
    <property type="match status" value="1"/>
</dbReference>
<keyword evidence="10" id="KW-1185">Reference proteome</keyword>
<dbReference type="FunFam" id="2.30.30.30:FF:000005">
    <property type="entry name" value="40S ribosomal protein S4"/>
    <property type="match status" value="1"/>
</dbReference>
<evidence type="ECO:0000256" key="5">
    <source>
        <dbReference type="ARBA" id="ARBA00023274"/>
    </source>
</evidence>
<feature type="domain" description="KOW" evidence="6">
    <location>
        <begin position="271"/>
        <end position="303"/>
    </location>
</feature>
<sequence>MEHPGQRTRPLPLAIKKLGDYKIHIPNSNTIDLANQNPIYAGGRYSANQESRSTFFNSVMLKVLLPGQAGSIKITLLSTSMDAIQKSKVYRYPGTLKSSELGSCPLEYTQFECLCVVSRCISAQNLQDLVKLAQHGPRTQKTLEAACRPLFLDVGQTQRYLRSPSISWSPQIARVAPLDHLPPQPSQVRFERSERTKPSPLVSWMSSPLKNQMNTSESFRKVAVGAKGVPYIVTHDGRTIRYPDPSIKVNDTIKLDLETGKIADFIKFDTGNMVMVTGGRNMGRAGVITHRERHDGGIDMVHVRDALDRTFVTRITNVFIVGEGTKSWVSLPKGKGIKLTISEERDQRRKRAAAE</sequence>
<dbReference type="GO" id="GO:0003735">
    <property type="term" value="F:structural constituent of ribosome"/>
    <property type="evidence" value="ECO:0007669"/>
    <property type="project" value="InterPro"/>
</dbReference>
<keyword evidence="5" id="KW-0687">Ribonucleoprotein</keyword>
<dbReference type="Pfam" id="PF00900">
    <property type="entry name" value="Ribosomal_S4e"/>
    <property type="match status" value="1"/>
</dbReference>
<dbReference type="Pfam" id="PF00467">
    <property type="entry name" value="KOW"/>
    <property type="match status" value="1"/>
</dbReference>
<evidence type="ECO:0000313" key="9">
    <source>
        <dbReference type="EMBL" id="PAV20232.1"/>
    </source>
</evidence>
<dbReference type="GO" id="GO:0022627">
    <property type="term" value="C:cytosolic small ribosomal subunit"/>
    <property type="evidence" value="ECO:0007669"/>
    <property type="project" value="TreeGrafter"/>
</dbReference>
<evidence type="ECO:0000256" key="4">
    <source>
        <dbReference type="ARBA" id="ARBA00022980"/>
    </source>
</evidence>
<dbReference type="InterPro" id="IPR000876">
    <property type="entry name" value="Ribosomal_eS4"/>
</dbReference>
<dbReference type="Gene3D" id="2.40.50.740">
    <property type="match status" value="1"/>
</dbReference>
<dbReference type="GO" id="GO:0019843">
    <property type="term" value="F:rRNA binding"/>
    <property type="evidence" value="ECO:0007669"/>
    <property type="project" value="UniProtKB-KW"/>
</dbReference>
<keyword evidence="2" id="KW-0699">rRNA-binding</keyword>
<dbReference type="GO" id="GO:0006412">
    <property type="term" value="P:translation"/>
    <property type="evidence" value="ECO:0007669"/>
    <property type="project" value="InterPro"/>
</dbReference>
<dbReference type="InterPro" id="IPR032277">
    <property type="entry name" value="Ribosomal_eS4_C"/>
</dbReference>
<dbReference type="InParanoid" id="A0A286UKY3"/>